<dbReference type="AlphaFoldDB" id="E2B560"/>
<sequence length="74" mass="8457">MHISWQCACSKELSEKPSVIFAIYLSSLFGHDCNNLSQSKDTQGLCVALLICFCNSEVMAQFKRKWENNVLLRK</sequence>
<dbReference type="InParanoid" id="E2B560"/>
<protein>
    <submittedName>
        <fullName evidence="1">Uncharacterized protein</fullName>
    </submittedName>
</protein>
<accession>E2B560</accession>
<proteinExistence type="predicted"/>
<name>E2B560_HARSA</name>
<dbReference type="EMBL" id="GL445725">
    <property type="protein sequence ID" value="EFN89154.1"/>
    <property type="molecule type" value="Genomic_DNA"/>
</dbReference>
<dbReference type="Gene3D" id="1.20.1070.10">
    <property type="entry name" value="Rhodopsin 7-helix transmembrane proteins"/>
    <property type="match status" value="1"/>
</dbReference>
<reference evidence="1 2" key="1">
    <citation type="journal article" date="2010" name="Science">
        <title>Genomic comparison of the ants Camponotus floridanus and Harpegnathos saltator.</title>
        <authorList>
            <person name="Bonasio R."/>
            <person name="Zhang G."/>
            <person name="Ye C."/>
            <person name="Mutti N.S."/>
            <person name="Fang X."/>
            <person name="Qin N."/>
            <person name="Donahue G."/>
            <person name="Yang P."/>
            <person name="Li Q."/>
            <person name="Li C."/>
            <person name="Zhang P."/>
            <person name="Huang Z."/>
            <person name="Berger S.L."/>
            <person name="Reinberg D."/>
            <person name="Wang J."/>
            <person name="Liebig J."/>
        </authorList>
    </citation>
    <scope>NUCLEOTIDE SEQUENCE [LARGE SCALE GENOMIC DNA]</scope>
    <source>
        <strain evidence="1 2">R22 G/1</strain>
    </source>
</reference>
<evidence type="ECO:0000313" key="1">
    <source>
        <dbReference type="EMBL" id="EFN89154.1"/>
    </source>
</evidence>
<dbReference type="Proteomes" id="UP000008237">
    <property type="component" value="Unassembled WGS sequence"/>
</dbReference>
<gene>
    <name evidence="1" type="ORF">EAI_15922</name>
</gene>
<organism evidence="2">
    <name type="scientific">Harpegnathos saltator</name>
    <name type="common">Jerdon's jumping ant</name>
    <dbReference type="NCBI Taxonomy" id="610380"/>
    <lineage>
        <taxon>Eukaryota</taxon>
        <taxon>Metazoa</taxon>
        <taxon>Ecdysozoa</taxon>
        <taxon>Arthropoda</taxon>
        <taxon>Hexapoda</taxon>
        <taxon>Insecta</taxon>
        <taxon>Pterygota</taxon>
        <taxon>Neoptera</taxon>
        <taxon>Endopterygota</taxon>
        <taxon>Hymenoptera</taxon>
        <taxon>Apocrita</taxon>
        <taxon>Aculeata</taxon>
        <taxon>Formicoidea</taxon>
        <taxon>Formicidae</taxon>
        <taxon>Ponerinae</taxon>
        <taxon>Ponerini</taxon>
        <taxon>Harpegnathos</taxon>
    </lineage>
</organism>
<evidence type="ECO:0000313" key="2">
    <source>
        <dbReference type="Proteomes" id="UP000008237"/>
    </source>
</evidence>
<keyword evidence="2" id="KW-1185">Reference proteome</keyword>